<organism evidence="2 3">
    <name type="scientific">Maribacter flavus</name>
    <dbReference type="NCBI Taxonomy" id="1658664"/>
    <lineage>
        <taxon>Bacteria</taxon>
        <taxon>Pseudomonadati</taxon>
        <taxon>Bacteroidota</taxon>
        <taxon>Flavobacteriia</taxon>
        <taxon>Flavobacteriales</taxon>
        <taxon>Flavobacteriaceae</taxon>
        <taxon>Maribacter</taxon>
    </lineage>
</organism>
<protein>
    <submittedName>
        <fullName evidence="2">DUF4270 domain-containing protein</fullName>
    </submittedName>
</protein>
<proteinExistence type="predicted"/>
<evidence type="ECO:0000313" key="3">
    <source>
        <dbReference type="Proteomes" id="UP000323188"/>
    </source>
</evidence>
<feature type="region of interest" description="Disordered" evidence="1">
    <location>
        <begin position="145"/>
        <end position="184"/>
    </location>
</feature>
<dbReference type="PROSITE" id="PS51257">
    <property type="entry name" value="PROKAR_LIPOPROTEIN"/>
    <property type="match status" value="1"/>
</dbReference>
<accession>A0A5B2TYC0</accession>
<name>A0A5B2TYC0_9FLAO</name>
<evidence type="ECO:0000256" key="1">
    <source>
        <dbReference type="SAM" id="MobiDB-lite"/>
    </source>
</evidence>
<dbReference type="AlphaFoldDB" id="A0A5B2TYC0"/>
<sequence length="630" mass="70044">MNIFHKRALPLLFGVFIICTIFFSCEQDLTTIGAGVTGENPFSTGKEVYDVFAYNRNIEAVRTNKLPIYQLGIYNDPVYGKTTATITSQLNLPTTNPTFGVLSQRIEDDAENDDSATTINEQETVKEVYLYIPYLTKAISRDTDNDGVADEFDDLPEDPTNDSDGDGATNAEERTANTDPLDDQSVDLDLDGLNDTDDSQIFANNFPTTVDLDSIYVNAKNYDDVVKPVAIGLKVQRSTYFLRDLDPNTNFQEAQQYYSSQQFAPTFVSDVLYDSDMDGEITVDNREILIPGEDDEDTEDTDESLIFTKLDPGIRVPLDTEFFQDNILDMEGKPELLSQSNFSEFIRGIHLSLLESIGDPTLLLLDLTQANITINYSYLAYDSELGEAEEREGTFTLNLLTGTAAAGFSGNAVNTFMNENYPQDVLDSFDSKMNASRIFLKGGAGITSEIELFEPDNAENILEQIRANNWIINEANLVFYVDRSYPGMGAEPAEPPRLYLYNSETNSPLYNVNTEPLPSSLNPLATYPNYDGVLVEENGLGVKYTVRITDHINNLIVRDSVNSTLGLTLTTNIQISNVTNAIFANGVEEDIPVTSNLTPLGTVLFGSNIPESDPNYDKRLRLEISYTRTE</sequence>
<dbReference type="EMBL" id="VUOE01000001">
    <property type="protein sequence ID" value="KAA2219511.1"/>
    <property type="molecule type" value="Genomic_DNA"/>
</dbReference>
<dbReference type="InterPro" id="IPR025366">
    <property type="entry name" value="DUF4270"/>
</dbReference>
<dbReference type="RefSeq" id="WP_154917934.1">
    <property type="nucleotide sequence ID" value="NZ_VUOE01000001.1"/>
</dbReference>
<evidence type="ECO:0000313" key="2">
    <source>
        <dbReference type="EMBL" id="KAA2219511.1"/>
    </source>
</evidence>
<dbReference type="Pfam" id="PF14092">
    <property type="entry name" value="DUF4270"/>
    <property type="match status" value="1"/>
</dbReference>
<gene>
    <name evidence="2" type="ORF">F0361_07910</name>
</gene>
<feature type="compositionally biased region" description="Acidic residues" evidence="1">
    <location>
        <begin position="145"/>
        <end position="165"/>
    </location>
</feature>
<comment type="caution">
    <text evidence="2">The sequence shown here is derived from an EMBL/GenBank/DDBJ whole genome shotgun (WGS) entry which is preliminary data.</text>
</comment>
<reference evidence="2 3" key="1">
    <citation type="submission" date="2019-09" db="EMBL/GenBank/DDBJ databases">
        <authorList>
            <person name="Khan S.A."/>
            <person name="Jeon C.O."/>
            <person name="Chun B.H."/>
            <person name="Jeong S.E."/>
        </authorList>
    </citation>
    <scope>NUCLEOTIDE SEQUENCE [LARGE SCALE GENOMIC DNA]</scope>
    <source>
        <strain evidence="2 3">KCTC 42508</strain>
    </source>
</reference>
<dbReference type="Proteomes" id="UP000323188">
    <property type="component" value="Unassembled WGS sequence"/>
</dbReference>